<dbReference type="EMBL" id="JASBWT010000002">
    <property type="protein sequence ID" value="KAJ9107596.1"/>
    <property type="molecule type" value="Genomic_DNA"/>
</dbReference>
<protein>
    <submittedName>
        <fullName evidence="1">Uncharacterized protein</fullName>
    </submittedName>
</protein>
<comment type="caution">
    <text evidence="1">The sequence shown here is derived from an EMBL/GenBank/DDBJ whole genome shotgun (WGS) entry which is preliminary data.</text>
</comment>
<name>A0ACC2W977_9TREE</name>
<gene>
    <name evidence="1" type="ORF">QFC21_001055</name>
</gene>
<keyword evidence="2" id="KW-1185">Reference proteome</keyword>
<accession>A0ACC2W977</accession>
<evidence type="ECO:0000313" key="1">
    <source>
        <dbReference type="EMBL" id="KAJ9107596.1"/>
    </source>
</evidence>
<organism evidence="1 2">
    <name type="scientific">Naganishia friedmannii</name>
    <dbReference type="NCBI Taxonomy" id="89922"/>
    <lineage>
        <taxon>Eukaryota</taxon>
        <taxon>Fungi</taxon>
        <taxon>Dikarya</taxon>
        <taxon>Basidiomycota</taxon>
        <taxon>Agaricomycotina</taxon>
        <taxon>Tremellomycetes</taxon>
        <taxon>Filobasidiales</taxon>
        <taxon>Filobasidiaceae</taxon>
        <taxon>Naganishia</taxon>
    </lineage>
</organism>
<dbReference type="Proteomes" id="UP001227268">
    <property type="component" value="Unassembled WGS sequence"/>
</dbReference>
<proteinExistence type="predicted"/>
<reference evidence="1" key="1">
    <citation type="submission" date="2023-04" db="EMBL/GenBank/DDBJ databases">
        <title>Draft Genome sequencing of Naganishia species isolated from polar environments using Oxford Nanopore Technology.</title>
        <authorList>
            <person name="Leo P."/>
            <person name="Venkateswaran K."/>
        </authorList>
    </citation>
    <scope>NUCLEOTIDE SEQUENCE</scope>
    <source>
        <strain evidence="1">MNA-CCFEE 5423</strain>
    </source>
</reference>
<evidence type="ECO:0000313" key="2">
    <source>
        <dbReference type="Proteomes" id="UP001227268"/>
    </source>
</evidence>
<sequence>MFGNKEESFKIEQQLNESEPPIHQHLEDEGVDVTRRSQVEKKLKRKLDARFSILILIYILNFIMSFHLTFSSLHSDRNNASQARLKGFERDLGLKGQQFATTLSIVYVGYILMQVPSNMILNKITRPSWYIASAMVIWGAISCLTGICHNFEGAILTRFFLGAVEAVFLPGALFLLSKWYTKHEIALRYALLFCGNLLSNAFGSLIAAGILGNMEGVLGHAAWRWLFFIEGALTMFVALLAAVILPDTPTNSRGFTAEELQVARLRMREDNGEADVDSKDQPILYGLKLAFADVKIYVLMLALILVVTGLSFNAYFPTLTKTLGFGTTQTLLMSAPPWVFSAIFTLANSWCADRYQKKMPFVIGPLVMGIVGFVISIATMNKAARYVALFLQAGSYAGYVIMYTMMSSSFHSPPAKRAVAIALLNAVSQLGNIAGSYVWDKSFGPTYRNAYAIVLACFVVGIALNLWFRQILARENRRYAEAERLWEEQNGPEAFYDPAEAHAAPKGFRHLL</sequence>